<feature type="region of interest" description="Disordered" evidence="1">
    <location>
        <begin position="1"/>
        <end position="219"/>
    </location>
</feature>
<comment type="caution">
    <text evidence="2">The sequence shown here is derived from an EMBL/GenBank/DDBJ whole genome shotgun (WGS) entry which is preliminary data.</text>
</comment>
<feature type="compositionally biased region" description="Basic residues" evidence="1">
    <location>
        <begin position="92"/>
        <end position="102"/>
    </location>
</feature>
<evidence type="ECO:0000313" key="3">
    <source>
        <dbReference type="Proteomes" id="UP000791080"/>
    </source>
</evidence>
<feature type="compositionally biased region" description="Low complexity" evidence="1">
    <location>
        <begin position="304"/>
        <end position="313"/>
    </location>
</feature>
<evidence type="ECO:0000256" key="1">
    <source>
        <dbReference type="SAM" id="MobiDB-lite"/>
    </source>
</evidence>
<dbReference type="EMBL" id="AUBJ02000001">
    <property type="protein sequence ID" value="MCP2333065.1"/>
    <property type="molecule type" value="Genomic_DNA"/>
</dbReference>
<evidence type="ECO:0008006" key="4">
    <source>
        <dbReference type="Google" id="ProtNLM"/>
    </source>
</evidence>
<organism evidence="2 3">
    <name type="scientific">Actinoalloteichus caeruleus DSM 43889</name>
    <dbReference type="NCBI Taxonomy" id="1120930"/>
    <lineage>
        <taxon>Bacteria</taxon>
        <taxon>Bacillati</taxon>
        <taxon>Actinomycetota</taxon>
        <taxon>Actinomycetes</taxon>
        <taxon>Pseudonocardiales</taxon>
        <taxon>Pseudonocardiaceae</taxon>
        <taxon>Actinoalloteichus</taxon>
        <taxon>Actinoalloteichus cyanogriseus</taxon>
    </lineage>
</organism>
<feature type="region of interest" description="Disordered" evidence="1">
    <location>
        <begin position="270"/>
        <end position="376"/>
    </location>
</feature>
<evidence type="ECO:0000313" key="2">
    <source>
        <dbReference type="EMBL" id="MCP2333065.1"/>
    </source>
</evidence>
<name>A0ABT1JKM5_ACTCY</name>
<protein>
    <recommendedName>
        <fullName evidence="4">Basic proline-rich protein</fullName>
    </recommendedName>
</protein>
<feature type="compositionally biased region" description="Basic residues" evidence="1">
    <location>
        <begin position="19"/>
        <end position="31"/>
    </location>
</feature>
<accession>A0ABT1JKM5</accession>
<feature type="compositionally biased region" description="Low complexity" evidence="1">
    <location>
        <begin position="70"/>
        <end position="91"/>
    </location>
</feature>
<gene>
    <name evidence="2" type="ORF">G443_003335</name>
</gene>
<keyword evidence="3" id="KW-1185">Reference proteome</keyword>
<proteinExistence type="predicted"/>
<sequence length="376" mass="39143">MGIRRAGAHGGLGPPLRAPKTRAPSRRRPRRSAPGLEPGGRAVPSVSRTAHRGRTGGHHLADHRGGTGSPGPSAGPTDPVPGAGMVVPPVAARRRHRVRHRPREPGVGSGGSPRDVSRRAARTRGAPDRSARSTSRTCGSAPVPRPRDPTRTGAGRGVATAPPAPPRSASAGPEGRGVRRGSEARPPGGRARRSHQVVRPRASPTSAVGEGAGGWPPPVRLAPVARHTVLLYREPPGQGRAAAGTGDGWWRTRVFPRRAVRAGAIREGCVGWPSGDTHRQRGVDPARRPRDPGQPLTFRPPPARGAARAARGPPGAGSPVWTERRRGTEAAWALATGSPAGHTHHSTAPPAGGRRSWRPPPSGAAPIVRHPRDRGV</sequence>
<reference evidence="2 3" key="1">
    <citation type="submission" date="2013-07" db="EMBL/GenBank/DDBJ databases">
        <authorList>
            <consortium name="DOE Joint Genome Institute"/>
            <person name="Reeve W."/>
            <person name="Huntemann M."/>
            <person name="Han J."/>
            <person name="Chen A."/>
            <person name="Kyrpides N."/>
            <person name="Mavromatis K."/>
            <person name="Markowitz V."/>
            <person name="Palaniappan K."/>
            <person name="Ivanova N."/>
            <person name="Schaumberg A."/>
            <person name="Pati A."/>
            <person name="Liolios K."/>
            <person name="Nordberg H.P."/>
            <person name="Cantor M.N."/>
            <person name="Hua S.X."/>
            <person name="Woyke T."/>
        </authorList>
    </citation>
    <scope>NUCLEOTIDE SEQUENCE [LARGE SCALE GENOMIC DNA]</scope>
    <source>
        <strain evidence="2 3">DSM 43889</strain>
    </source>
</reference>
<feature type="compositionally biased region" description="Basic and acidic residues" evidence="1">
    <location>
        <begin position="276"/>
        <end position="291"/>
    </location>
</feature>
<dbReference type="Proteomes" id="UP000791080">
    <property type="component" value="Unassembled WGS sequence"/>
</dbReference>
<reference evidence="2 3" key="2">
    <citation type="submission" date="2022-06" db="EMBL/GenBank/DDBJ databases">
        <title>Genomic Encyclopedia of Type Strains, Phase I: the one thousand microbial genomes (KMG-I) project.</title>
        <authorList>
            <person name="Kyrpides N."/>
        </authorList>
    </citation>
    <scope>NUCLEOTIDE SEQUENCE [LARGE SCALE GENOMIC DNA]</scope>
    <source>
        <strain evidence="2 3">DSM 43889</strain>
    </source>
</reference>